<accession>A0A371RFG9</accession>
<dbReference type="GO" id="GO:0016020">
    <property type="term" value="C:membrane"/>
    <property type="evidence" value="ECO:0007669"/>
    <property type="project" value="TreeGrafter"/>
</dbReference>
<evidence type="ECO:0000259" key="2">
    <source>
        <dbReference type="Pfam" id="PF01757"/>
    </source>
</evidence>
<keyword evidence="1" id="KW-1133">Transmembrane helix</keyword>
<dbReference type="InterPro" id="IPR050879">
    <property type="entry name" value="Acyltransferase_3"/>
</dbReference>
<dbReference type="Proteomes" id="UP000264589">
    <property type="component" value="Unassembled WGS sequence"/>
</dbReference>
<keyword evidence="1" id="KW-0472">Membrane</keyword>
<dbReference type="AlphaFoldDB" id="A0A371RFG9"/>
<dbReference type="PANTHER" id="PTHR23028:SF53">
    <property type="entry name" value="ACYL_TRANSF_3 DOMAIN-CONTAINING PROTEIN"/>
    <property type="match status" value="1"/>
</dbReference>
<comment type="caution">
    <text evidence="4">The sequence shown here is derived from an EMBL/GenBank/DDBJ whole genome shotgun (WGS) entry which is preliminary data.</text>
</comment>
<feature type="transmembrane region" description="Helical" evidence="1">
    <location>
        <begin position="341"/>
        <end position="361"/>
    </location>
</feature>
<dbReference type="EMBL" id="QUQO01000001">
    <property type="protein sequence ID" value="RFB04170.1"/>
    <property type="molecule type" value="Genomic_DNA"/>
</dbReference>
<dbReference type="GO" id="GO:0016747">
    <property type="term" value="F:acyltransferase activity, transferring groups other than amino-acyl groups"/>
    <property type="evidence" value="ECO:0007669"/>
    <property type="project" value="InterPro"/>
</dbReference>
<evidence type="ECO:0000256" key="1">
    <source>
        <dbReference type="SAM" id="Phobius"/>
    </source>
</evidence>
<dbReference type="InParanoid" id="A0A371RFG9"/>
<evidence type="ECO:0000313" key="4">
    <source>
        <dbReference type="EMBL" id="RFB04170.1"/>
    </source>
</evidence>
<evidence type="ECO:0000259" key="3">
    <source>
        <dbReference type="Pfam" id="PF19040"/>
    </source>
</evidence>
<dbReference type="InterPro" id="IPR043968">
    <property type="entry name" value="SGNH"/>
</dbReference>
<feature type="transmembrane region" description="Helical" evidence="1">
    <location>
        <begin position="247"/>
        <end position="264"/>
    </location>
</feature>
<keyword evidence="1" id="KW-0812">Transmembrane</keyword>
<gene>
    <name evidence="4" type="ORF">DX908_02060</name>
</gene>
<feature type="transmembrane region" description="Helical" evidence="1">
    <location>
        <begin position="165"/>
        <end position="185"/>
    </location>
</feature>
<dbReference type="Pfam" id="PF01757">
    <property type="entry name" value="Acyl_transf_3"/>
    <property type="match status" value="1"/>
</dbReference>
<keyword evidence="4" id="KW-0808">Transferase</keyword>
<proteinExistence type="predicted"/>
<feature type="domain" description="SGNH" evidence="3">
    <location>
        <begin position="389"/>
        <end position="614"/>
    </location>
</feature>
<protein>
    <submittedName>
        <fullName evidence="4">Acyltransferase</fullName>
    </submittedName>
</protein>
<sequence>MGHPKSKRLDIQGLRAIAVLAVVLFHGLGSALPGGFTGVDVFFVVSGYLITGILLRPMEEGRFSILDFYRRRVRRLFPALYTVMAFTLLGGLILFPPTLLIELVESQFFTTLFVSNFYFLDQTDYFDLQAELMPLLHTWSLGVEEQFYLLFPPLLWALHRFAKPMMWQVLAGLAVLSLVASQRWVMTDGDVAFYHPASRAFELLIGSLCVLIDRKGWVSGLSQRVLGAAALPGMAVSFLFVSAGSPFPGVLALLPCLSTAALLVSKDAFANRLISNGPMVWVGDISYSLYLWHWPLLVFAKFMFPGSMLAILIAIILAFGAAGASYRFIEQPFLRSKQRFILPKGVIAMAGSVAIALPIYLNDGVPGRFSPELQAYLAASQDYNPDRPRCHMRSDRPIPYADTCVYGAEDTPASVAIWGDSHGTELAMMLGEELADNGRAVRSITMSGCPASMSRYELCNAQIASTLAAMKADPAMKTILLVSNLHGSDDFAMDTIAGLKRTALDLKSAGKQVVFVYPIPTMDFDPPSKLALDVRAGGAPENSGISRQRYEQKSGHLARDLAQFVAENGLIGVSPAGLFCDEEKCRVYSDGVGVLYYNQGHLSLKGARLLAVEVERALEDASQGTASPSSAAIR</sequence>
<dbReference type="GO" id="GO:0009103">
    <property type="term" value="P:lipopolysaccharide biosynthetic process"/>
    <property type="evidence" value="ECO:0007669"/>
    <property type="project" value="TreeGrafter"/>
</dbReference>
<evidence type="ECO:0000313" key="5">
    <source>
        <dbReference type="Proteomes" id="UP000264589"/>
    </source>
</evidence>
<feature type="transmembrane region" description="Helical" evidence="1">
    <location>
        <begin position="310"/>
        <end position="329"/>
    </location>
</feature>
<dbReference type="RefSeq" id="WP_116390798.1">
    <property type="nucleotide sequence ID" value="NZ_QUQO01000001.1"/>
</dbReference>
<feature type="transmembrane region" description="Helical" evidence="1">
    <location>
        <begin position="76"/>
        <end position="95"/>
    </location>
</feature>
<reference evidence="4 5" key="1">
    <citation type="submission" date="2018-08" db="EMBL/GenBank/DDBJ databases">
        <title>Parvularcula sp. SM1705, isolated from surface water of the South Sea China.</title>
        <authorList>
            <person name="Sun L."/>
        </authorList>
    </citation>
    <scope>NUCLEOTIDE SEQUENCE [LARGE SCALE GENOMIC DNA]</scope>
    <source>
        <strain evidence="4 5">SM1705</strain>
    </source>
</reference>
<organism evidence="4 5">
    <name type="scientific">Parvularcula marina</name>
    <dbReference type="NCBI Taxonomy" id="2292771"/>
    <lineage>
        <taxon>Bacteria</taxon>
        <taxon>Pseudomonadati</taxon>
        <taxon>Pseudomonadota</taxon>
        <taxon>Alphaproteobacteria</taxon>
        <taxon>Parvularculales</taxon>
        <taxon>Parvularculaceae</taxon>
        <taxon>Parvularcula</taxon>
    </lineage>
</organism>
<feature type="transmembrane region" description="Helical" evidence="1">
    <location>
        <begin position="35"/>
        <end position="55"/>
    </location>
</feature>
<feature type="domain" description="Acyltransferase 3" evidence="2">
    <location>
        <begin position="10"/>
        <end position="322"/>
    </location>
</feature>
<dbReference type="Pfam" id="PF19040">
    <property type="entry name" value="SGNH"/>
    <property type="match status" value="1"/>
</dbReference>
<keyword evidence="4" id="KW-0012">Acyltransferase</keyword>
<feature type="transmembrane region" description="Helical" evidence="1">
    <location>
        <begin position="12"/>
        <end position="29"/>
    </location>
</feature>
<dbReference type="PANTHER" id="PTHR23028">
    <property type="entry name" value="ACETYLTRANSFERASE"/>
    <property type="match status" value="1"/>
</dbReference>
<dbReference type="OrthoDB" id="9796461at2"/>
<name>A0A371RFG9_9PROT</name>
<dbReference type="InterPro" id="IPR002656">
    <property type="entry name" value="Acyl_transf_3_dom"/>
</dbReference>
<keyword evidence="5" id="KW-1185">Reference proteome</keyword>